<proteinExistence type="predicted"/>
<dbReference type="Proteomes" id="UP001145114">
    <property type="component" value="Unassembled WGS sequence"/>
</dbReference>
<feature type="non-terminal residue" evidence="1">
    <location>
        <position position="148"/>
    </location>
</feature>
<keyword evidence="2" id="KW-1185">Reference proteome</keyword>
<gene>
    <name evidence="1" type="ORF">EV182_001147</name>
</gene>
<organism evidence="1 2">
    <name type="scientific">Spiromyces aspiralis</name>
    <dbReference type="NCBI Taxonomy" id="68401"/>
    <lineage>
        <taxon>Eukaryota</taxon>
        <taxon>Fungi</taxon>
        <taxon>Fungi incertae sedis</taxon>
        <taxon>Zoopagomycota</taxon>
        <taxon>Kickxellomycotina</taxon>
        <taxon>Kickxellomycetes</taxon>
        <taxon>Kickxellales</taxon>
        <taxon>Kickxellaceae</taxon>
        <taxon>Spiromyces</taxon>
    </lineage>
</organism>
<evidence type="ECO:0000313" key="2">
    <source>
        <dbReference type="Proteomes" id="UP001145114"/>
    </source>
</evidence>
<reference evidence="1" key="1">
    <citation type="submission" date="2022-06" db="EMBL/GenBank/DDBJ databases">
        <title>Phylogenomic reconstructions and comparative analyses of Kickxellomycotina fungi.</title>
        <authorList>
            <person name="Reynolds N.K."/>
            <person name="Stajich J.E."/>
            <person name="Barry K."/>
            <person name="Grigoriev I.V."/>
            <person name="Crous P."/>
            <person name="Smith M.E."/>
        </authorList>
    </citation>
    <scope>NUCLEOTIDE SEQUENCE</scope>
    <source>
        <strain evidence="1">RSA 2271</strain>
    </source>
</reference>
<accession>A0ACC1HGA9</accession>
<protein>
    <submittedName>
        <fullName evidence="1">Uncharacterized protein</fullName>
    </submittedName>
</protein>
<sequence length="148" mass="15055">MARPRTNSPGGQMAGTLACPICSVQAPNLFVLNMHLDEAHFGGTKDAMTPPTAADGGDANSQRQPTALAAQDSLEDVGDAIFGLIKKTGLGLRGLGVSLGGVAGNVPLRDPGPSNGSNKPQAMAVESDGATLGRVTKAHWKPDQAGDR</sequence>
<dbReference type="EMBL" id="JAMZIH010005278">
    <property type="protein sequence ID" value="KAJ1675502.1"/>
    <property type="molecule type" value="Genomic_DNA"/>
</dbReference>
<name>A0ACC1HGA9_9FUNG</name>
<evidence type="ECO:0000313" key="1">
    <source>
        <dbReference type="EMBL" id="KAJ1675502.1"/>
    </source>
</evidence>
<comment type="caution">
    <text evidence="1">The sequence shown here is derived from an EMBL/GenBank/DDBJ whole genome shotgun (WGS) entry which is preliminary data.</text>
</comment>